<sequence length="208" mass="22694">MAAMNHALTDAIAQRISANFFDPARGVDDDNIHTLIAWATRAPTAFNLQNWRFIAVRSQEGKRRLRELAWNQPKVSESAVTFIVLGVLPQAAWMADRLQPSVDAGFMPAAMVPSWEAAASRLYADSPQTRRDEAVRSATFGASTLMLAGQAQGLAASPMTGFDAAGVARAFGLRQEEVPVMLVAMGYAQEGNWPQKPRRPVRDVLELA</sequence>
<dbReference type="Proteomes" id="UP000285324">
    <property type="component" value="Unassembled WGS sequence"/>
</dbReference>
<dbReference type="OrthoDB" id="9809288at2"/>
<evidence type="ECO:0000313" key="4">
    <source>
        <dbReference type="EMBL" id="RPJ93853.1"/>
    </source>
</evidence>
<comment type="similarity">
    <text evidence="1">Belongs to the nitroreductase family.</text>
</comment>
<reference evidence="4 5" key="1">
    <citation type="submission" date="2018-08" db="EMBL/GenBank/DDBJ databases">
        <title>Achromobacter xylosoxidans Genome sequencing and assembly.</title>
        <authorList>
            <person name="Wang R."/>
            <person name="Rensing C."/>
            <person name="Li Y."/>
        </authorList>
    </citation>
    <scope>NUCLEOTIDE SEQUENCE [LARGE SCALE GENOMIC DNA]</scope>
    <source>
        <strain evidence="4 5">GD003A</strain>
    </source>
</reference>
<keyword evidence="2" id="KW-0560">Oxidoreductase</keyword>
<protein>
    <submittedName>
        <fullName evidence="4">Nitroreductase family protein</fullName>
    </submittedName>
</protein>
<dbReference type="GO" id="GO:0016491">
    <property type="term" value="F:oxidoreductase activity"/>
    <property type="evidence" value="ECO:0007669"/>
    <property type="project" value="UniProtKB-KW"/>
</dbReference>
<dbReference type="Pfam" id="PF00881">
    <property type="entry name" value="Nitroreductase"/>
    <property type="match status" value="1"/>
</dbReference>
<evidence type="ECO:0000313" key="5">
    <source>
        <dbReference type="Proteomes" id="UP000285324"/>
    </source>
</evidence>
<organism evidence="4 5">
    <name type="scientific">Alcaligenes xylosoxydans xylosoxydans</name>
    <name type="common">Achromobacter xylosoxidans</name>
    <dbReference type="NCBI Taxonomy" id="85698"/>
    <lineage>
        <taxon>Bacteria</taxon>
        <taxon>Pseudomonadati</taxon>
        <taxon>Pseudomonadota</taxon>
        <taxon>Betaproteobacteria</taxon>
        <taxon>Burkholderiales</taxon>
        <taxon>Alcaligenaceae</taxon>
        <taxon>Achromobacter</taxon>
    </lineage>
</organism>
<evidence type="ECO:0000259" key="3">
    <source>
        <dbReference type="Pfam" id="PF00881"/>
    </source>
</evidence>
<dbReference type="Gene3D" id="3.40.109.10">
    <property type="entry name" value="NADH Oxidase"/>
    <property type="match status" value="1"/>
</dbReference>
<comment type="caution">
    <text evidence="4">The sequence shown here is derived from an EMBL/GenBank/DDBJ whole genome shotgun (WGS) entry which is preliminary data.</text>
</comment>
<name>A0A424WKN1_ALCXX</name>
<dbReference type="EMBL" id="QVXO01000001">
    <property type="protein sequence ID" value="RPJ93853.1"/>
    <property type="molecule type" value="Genomic_DNA"/>
</dbReference>
<evidence type="ECO:0000256" key="1">
    <source>
        <dbReference type="ARBA" id="ARBA00007118"/>
    </source>
</evidence>
<feature type="domain" description="Nitroreductase" evidence="3">
    <location>
        <begin position="12"/>
        <end position="187"/>
    </location>
</feature>
<dbReference type="InterPro" id="IPR029479">
    <property type="entry name" value="Nitroreductase"/>
</dbReference>
<dbReference type="SUPFAM" id="SSF55469">
    <property type="entry name" value="FMN-dependent nitroreductase-like"/>
    <property type="match status" value="1"/>
</dbReference>
<evidence type="ECO:0000256" key="2">
    <source>
        <dbReference type="ARBA" id="ARBA00023002"/>
    </source>
</evidence>
<dbReference type="PANTHER" id="PTHR43673">
    <property type="entry name" value="NAD(P)H NITROREDUCTASE YDGI-RELATED"/>
    <property type="match status" value="1"/>
</dbReference>
<gene>
    <name evidence="4" type="ORF">DY367_01170</name>
</gene>
<dbReference type="AlphaFoldDB" id="A0A424WKN1"/>
<accession>A0A424WKN1</accession>
<dbReference type="InterPro" id="IPR000415">
    <property type="entry name" value="Nitroreductase-like"/>
</dbReference>
<proteinExistence type="inferred from homology"/>